<feature type="region of interest" description="Disordered" evidence="1">
    <location>
        <begin position="51"/>
        <end position="71"/>
    </location>
</feature>
<dbReference type="EMBL" id="JASCZI010060458">
    <property type="protein sequence ID" value="MED6132059.1"/>
    <property type="molecule type" value="Genomic_DNA"/>
</dbReference>
<sequence length="124" mass="13444">MADIPQDKQLAAVGQGAVVAQMPHELPDIYQWMTRDVLGAASTLSRLSERAGVFSQSEPSEGPELVMGERGDVHRVRDSDFVFEFPTASIEPIVHRPVPTSSERLVRDSVLRVGDGVPAAAPRP</sequence>
<name>A0ABU6S7B1_9FABA</name>
<evidence type="ECO:0000313" key="2">
    <source>
        <dbReference type="EMBL" id="MED6132059.1"/>
    </source>
</evidence>
<gene>
    <name evidence="2" type="ORF">PIB30_015632</name>
</gene>
<accession>A0ABU6S7B1</accession>
<reference evidence="2 3" key="1">
    <citation type="journal article" date="2023" name="Plants (Basel)">
        <title>Bridging the Gap: Combining Genomics and Transcriptomics Approaches to Understand Stylosanthes scabra, an Orphan Legume from the Brazilian Caatinga.</title>
        <authorList>
            <person name="Ferreira-Neto J.R.C."/>
            <person name="da Silva M.D."/>
            <person name="Binneck E."/>
            <person name="de Melo N.F."/>
            <person name="da Silva R.H."/>
            <person name="de Melo A.L.T.M."/>
            <person name="Pandolfi V."/>
            <person name="Bustamante F.O."/>
            <person name="Brasileiro-Vidal A.C."/>
            <person name="Benko-Iseppon A.M."/>
        </authorList>
    </citation>
    <scope>NUCLEOTIDE SEQUENCE [LARGE SCALE GENOMIC DNA]</scope>
    <source>
        <tissue evidence="2">Leaves</tissue>
    </source>
</reference>
<organism evidence="2 3">
    <name type="scientific">Stylosanthes scabra</name>
    <dbReference type="NCBI Taxonomy" id="79078"/>
    <lineage>
        <taxon>Eukaryota</taxon>
        <taxon>Viridiplantae</taxon>
        <taxon>Streptophyta</taxon>
        <taxon>Embryophyta</taxon>
        <taxon>Tracheophyta</taxon>
        <taxon>Spermatophyta</taxon>
        <taxon>Magnoliopsida</taxon>
        <taxon>eudicotyledons</taxon>
        <taxon>Gunneridae</taxon>
        <taxon>Pentapetalae</taxon>
        <taxon>rosids</taxon>
        <taxon>fabids</taxon>
        <taxon>Fabales</taxon>
        <taxon>Fabaceae</taxon>
        <taxon>Papilionoideae</taxon>
        <taxon>50 kb inversion clade</taxon>
        <taxon>dalbergioids sensu lato</taxon>
        <taxon>Dalbergieae</taxon>
        <taxon>Pterocarpus clade</taxon>
        <taxon>Stylosanthes</taxon>
    </lineage>
</organism>
<keyword evidence="3" id="KW-1185">Reference proteome</keyword>
<proteinExistence type="predicted"/>
<comment type="caution">
    <text evidence="2">The sequence shown here is derived from an EMBL/GenBank/DDBJ whole genome shotgun (WGS) entry which is preliminary data.</text>
</comment>
<evidence type="ECO:0000313" key="3">
    <source>
        <dbReference type="Proteomes" id="UP001341840"/>
    </source>
</evidence>
<dbReference type="Proteomes" id="UP001341840">
    <property type="component" value="Unassembled WGS sequence"/>
</dbReference>
<evidence type="ECO:0000256" key="1">
    <source>
        <dbReference type="SAM" id="MobiDB-lite"/>
    </source>
</evidence>
<protein>
    <submittedName>
        <fullName evidence="2">Uncharacterized protein</fullName>
    </submittedName>
</protein>